<name>A0A4Z0YF15_9FIRM</name>
<dbReference type="AlphaFoldDB" id="A0A4Z0YF15"/>
<comment type="caution">
    <text evidence="3">The sequence shown here is derived from an EMBL/GenBank/DDBJ whole genome shotgun (WGS) entry which is preliminary data.</text>
</comment>
<proteinExistence type="predicted"/>
<evidence type="ECO:0000313" key="3">
    <source>
        <dbReference type="EMBL" id="TGJ77510.1"/>
    </source>
</evidence>
<feature type="domain" description="Transcobalamin-like C-terminal" evidence="2">
    <location>
        <begin position="122"/>
        <end position="198"/>
    </location>
</feature>
<gene>
    <name evidence="3" type="ORF">CAGA_08820</name>
</gene>
<feature type="signal peptide" evidence="1">
    <location>
        <begin position="1"/>
        <end position="22"/>
    </location>
</feature>
<reference evidence="3 4" key="1">
    <citation type="submission" date="2019-04" db="EMBL/GenBank/DDBJ databases">
        <authorList>
            <person name="Poehlein A."/>
            <person name="Bengelsdorf F.R."/>
            <person name="Duerre P."/>
            <person name="Daniel R."/>
        </authorList>
    </citation>
    <scope>NUCLEOTIDE SEQUENCE [LARGE SCALE GENOMIC DNA]</scope>
    <source>
        <strain evidence="3 4">BS-1</strain>
    </source>
</reference>
<keyword evidence="1" id="KW-0732">Signal</keyword>
<evidence type="ECO:0000256" key="1">
    <source>
        <dbReference type="SAM" id="SignalP"/>
    </source>
</evidence>
<dbReference type="Proteomes" id="UP000297714">
    <property type="component" value="Unassembled WGS sequence"/>
</dbReference>
<dbReference type="Gene3D" id="2.170.130.30">
    <property type="match status" value="1"/>
</dbReference>
<protein>
    <recommendedName>
        <fullName evidence="2">Transcobalamin-like C-terminal domain-containing protein</fullName>
    </recommendedName>
</protein>
<feature type="chain" id="PRO_5021337480" description="Transcobalamin-like C-terminal domain-containing protein" evidence="1">
    <location>
        <begin position="23"/>
        <end position="202"/>
    </location>
</feature>
<keyword evidence="4" id="KW-1185">Reference proteome</keyword>
<sequence length="202" mass="21832">MKYIRKIFALFCIFAVLSGCKAKFPSQHAAISAGAPESSAISSEIAGQGETSGAAFSANVSQTAPNTASGSAKMIKKELRCTLFISCNDILKNREKFSEDKLSLVPKDGVILAEKSVEIKNGETVYDVLLRETKSNGIPMESASAPVYQSIYIKGIHNIYEKDFGASSGWTYTVNGKQPPVGCNQYQLKNGDKIQWLFICGA</sequence>
<evidence type="ECO:0000259" key="2">
    <source>
        <dbReference type="Pfam" id="PF14478"/>
    </source>
</evidence>
<dbReference type="InterPro" id="IPR027954">
    <property type="entry name" value="Transcobalamin-like_C"/>
</dbReference>
<dbReference type="PROSITE" id="PS51257">
    <property type="entry name" value="PROKAR_LIPOPROTEIN"/>
    <property type="match status" value="1"/>
</dbReference>
<dbReference type="EMBL" id="SRMQ01000002">
    <property type="protein sequence ID" value="TGJ77510.1"/>
    <property type="molecule type" value="Genomic_DNA"/>
</dbReference>
<dbReference type="Pfam" id="PF14478">
    <property type="entry name" value="DUF4430"/>
    <property type="match status" value="1"/>
</dbReference>
<accession>A0A4Z0YF15</accession>
<evidence type="ECO:0000313" key="4">
    <source>
        <dbReference type="Proteomes" id="UP000297714"/>
    </source>
</evidence>
<dbReference type="RefSeq" id="WP_135658111.1">
    <property type="nucleotide sequence ID" value="NZ_SRMQ01000002.1"/>
</dbReference>
<dbReference type="OrthoDB" id="2356646at2"/>
<organism evidence="3 4">
    <name type="scientific">Caproiciproducens galactitolivorans</name>
    <dbReference type="NCBI Taxonomy" id="642589"/>
    <lineage>
        <taxon>Bacteria</taxon>
        <taxon>Bacillati</taxon>
        <taxon>Bacillota</taxon>
        <taxon>Clostridia</taxon>
        <taxon>Eubacteriales</taxon>
        <taxon>Acutalibacteraceae</taxon>
        <taxon>Caproiciproducens</taxon>
    </lineage>
</organism>